<comment type="catalytic activity">
    <reaction evidence="8">
        <text>(7R,8S)-7,8-diammoniononanoate + CO2 + ATP = (4R,5S)-dethiobiotin + ADP + phosphate + 3 H(+)</text>
        <dbReference type="Rhea" id="RHEA:15805"/>
        <dbReference type="ChEBI" id="CHEBI:15378"/>
        <dbReference type="ChEBI" id="CHEBI:16526"/>
        <dbReference type="ChEBI" id="CHEBI:30616"/>
        <dbReference type="ChEBI" id="CHEBI:43474"/>
        <dbReference type="ChEBI" id="CHEBI:149469"/>
        <dbReference type="ChEBI" id="CHEBI:149473"/>
        <dbReference type="ChEBI" id="CHEBI:456216"/>
        <dbReference type="EC" id="6.3.3.3"/>
    </reaction>
</comment>
<dbReference type="InterPro" id="IPR004472">
    <property type="entry name" value="DTB_synth_BioD"/>
</dbReference>
<keyword evidence="7 8" id="KW-0460">Magnesium</keyword>
<dbReference type="Pfam" id="PF13500">
    <property type="entry name" value="AAA_26"/>
    <property type="match status" value="1"/>
</dbReference>
<dbReference type="HAMAP" id="MF_00336">
    <property type="entry name" value="BioD"/>
    <property type="match status" value="1"/>
</dbReference>
<evidence type="ECO:0000256" key="5">
    <source>
        <dbReference type="ARBA" id="ARBA00022756"/>
    </source>
</evidence>
<feature type="binding site" evidence="8">
    <location>
        <begin position="116"/>
        <end position="119"/>
    </location>
    <ligand>
        <name>ATP</name>
        <dbReference type="ChEBI" id="CHEBI:30616"/>
    </ligand>
</feature>
<feature type="active site" evidence="8">
    <location>
        <position position="38"/>
    </location>
</feature>
<dbReference type="AlphaFoldDB" id="A0A840S299"/>
<comment type="caution">
    <text evidence="8">Lacks conserved residue(s) required for the propagation of feature annotation.</text>
</comment>
<dbReference type="CDD" id="cd03109">
    <property type="entry name" value="DTBS"/>
    <property type="match status" value="1"/>
</dbReference>
<comment type="subunit">
    <text evidence="8">Homodimer.</text>
</comment>
<feature type="binding site" evidence="8">
    <location>
        <position position="116"/>
    </location>
    <ligand>
        <name>Mg(2+)</name>
        <dbReference type="ChEBI" id="CHEBI:18420"/>
    </ligand>
</feature>
<comment type="subcellular location">
    <subcellularLocation>
        <location evidence="8">Cytoplasm</location>
    </subcellularLocation>
</comment>
<proteinExistence type="inferred from homology"/>
<dbReference type="GO" id="GO:0009102">
    <property type="term" value="P:biotin biosynthetic process"/>
    <property type="evidence" value="ECO:0007669"/>
    <property type="project" value="UniProtKB-UniRule"/>
</dbReference>
<dbReference type="RefSeq" id="WP_138857714.1">
    <property type="nucleotide sequence ID" value="NZ_CP040709.1"/>
</dbReference>
<accession>A0A840S299</accession>
<evidence type="ECO:0000256" key="7">
    <source>
        <dbReference type="ARBA" id="ARBA00022842"/>
    </source>
</evidence>
<keyword evidence="1 8" id="KW-0963">Cytoplasm</keyword>
<feature type="binding site" evidence="8">
    <location>
        <begin position="178"/>
        <end position="179"/>
    </location>
    <ligand>
        <name>ATP</name>
        <dbReference type="ChEBI" id="CHEBI:30616"/>
    </ligand>
</feature>
<dbReference type="NCBIfam" id="TIGR00347">
    <property type="entry name" value="bioD"/>
    <property type="match status" value="1"/>
</dbReference>
<comment type="function">
    <text evidence="8">Catalyzes a mechanistically unusual reaction, the ATP-dependent insertion of CO2 between the N7 and N8 nitrogen atoms of 7,8-diaminopelargonic acid (DAPA, also called 7,8-diammoniononanoate) to form a ureido ring.</text>
</comment>
<dbReference type="GO" id="GO:0042803">
    <property type="term" value="F:protein homodimerization activity"/>
    <property type="evidence" value="ECO:0007669"/>
    <property type="project" value="UniProtKB-ARBA"/>
</dbReference>
<sequence length="234" mass="24621">MTGTYFITGTDTEIGKTTCTAALTHAAAQRGLRAAGLKPVAAGQELRAGRWVNEDVALLHAAQTVGLTEQEIGPIQLRTPCAPHLAARLEGRPIRRAEVLAALRAPLPKLDLAFVEGVGGFRVPLDEEARWDSADLARDLAAPVILVAGLRLGCINHALLTAEAVSARGLTLAGWIANTVDGQMLQHGENLATLRALLPAPCLGAIPRLDSPTPEAVAAYFDAAALDRLLLNKD</sequence>
<name>A0A840S299_9BURK</name>
<dbReference type="GO" id="GO:0005524">
    <property type="term" value="F:ATP binding"/>
    <property type="evidence" value="ECO:0007669"/>
    <property type="project" value="UniProtKB-UniRule"/>
</dbReference>
<dbReference type="Gene3D" id="3.40.50.300">
    <property type="entry name" value="P-loop containing nucleotide triphosphate hydrolases"/>
    <property type="match status" value="1"/>
</dbReference>
<evidence type="ECO:0000256" key="1">
    <source>
        <dbReference type="ARBA" id="ARBA00022490"/>
    </source>
</evidence>
<dbReference type="UniPathway" id="UPA00078">
    <property type="reaction ID" value="UER00161"/>
</dbReference>
<comment type="pathway">
    <text evidence="8">Cofactor biosynthesis; biotin biosynthesis; biotin from 7,8-diaminononanoate: step 1/2.</text>
</comment>
<dbReference type="PANTHER" id="PTHR43210:SF5">
    <property type="entry name" value="DETHIOBIOTIN SYNTHETASE"/>
    <property type="match status" value="1"/>
</dbReference>
<dbReference type="OrthoDB" id="9802097at2"/>
<keyword evidence="10" id="KW-1185">Reference proteome</keyword>
<dbReference type="GO" id="GO:0000287">
    <property type="term" value="F:magnesium ion binding"/>
    <property type="evidence" value="ECO:0007669"/>
    <property type="project" value="UniProtKB-UniRule"/>
</dbReference>
<feature type="binding site" evidence="8">
    <location>
        <position position="55"/>
    </location>
    <ligand>
        <name>ATP</name>
        <dbReference type="ChEBI" id="CHEBI:30616"/>
    </ligand>
</feature>
<dbReference type="Proteomes" id="UP000554837">
    <property type="component" value="Unassembled WGS sequence"/>
</dbReference>
<keyword evidence="5 8" id="KW-0093">Biotin biosynthesis</keyword>
<evidence type="ECO:0000313" key="10">
    <source>
        <dbReference type="Proteomes" id="UP000554837"/>
    </source>
</evidence>
<reference evidence="9 10" key="1">
    <citation type="submission" date="2020-08" db="EMBL/GenBank/DDBJ databases">
        <title>Genomic Encyclopedia of Type Strains, Phase IV (KMG-IV): sequencing the most valuable type-strain genomes for metagenomic binning, comparative biology and taxonomic classification.</title>
        <authorList>
            <person name="Goeker M."/>
        </authorList>
    </citation>
    <scope>NUCLEOTIDE SEQUENCE [LARGE SCALE GENOMIC DNA]</scope>
    <source>
        <strain evidence="9 10">DSM 23958</strain>
    </source>
</reference>
<dbReference type="PIRSF" id="PIRSF006755">
    <property type="entry name" value="DTB_synth"/>
    <property type="match status" value="1"/>
</dbReference>
<evidence type="ECO:0000256" key="3">
    <source>
        <dbReference type="ARBA" id="ARBA00022723"/>
    </source>
</evidence>
<evidence type="ECO:0000256" key="8">
    <source>
        <dbReference type="HAMAP-Rule" id="MF_00336"/>
    </source>
</evidence>
<evidence type="ECO:0000256" key="2">
    <source>
        <dbReference type="ARBA" id="ARBA00022598"/>
    </source>
</evidence>
<evidence type="ECO:0000313" key="9">
    <source>
        <dbReference type="EMBL" id="MBB5203216.1"/>
    </source>
</evidence>
<dbReference type="FunFam" id="3.40.50.300:FF:000292">
    <property type="entry name" value="ATP-dependent dethiobiotin synthetase BioD"/>
    <property type="match status" value="1"/>
</dbReference>
<feature type="binding site" evidence="8">
    <location>
        <begin position="207"/>
        <end position="209"/>
    </location>
    <ligand>
        <name>ATP</name>
        <dbReference type="ChEBI" id="CHEBI:30616"/>
    </ligand>
</feature>
<dbReference type="SUPFAM" id="SSF52540">
    <property type="entry name" value="P-loop containing nucleoside triphosphate hydrolases"/>
    <property type="match status" value="1"/>
</dbReference>
<gene>
    <name evidence="8" type="primary">bioD</name>
    <name evidence="9" type="ORF">HNQ51_000509</name>
</gene>
<keyword evidence="6 8" id="KW-0067">ATP-binding</keyword>
<dbReference type="InterPro" id="IPR027417">
    <property type="entry name" value="P-loop_NTPase"/>
</dbReference>
<dbReference type="GO" id="GO:0005829">
    <property type="term" value="C:cytosol"/>
    <property type="evidence" value="ECO:0007669"/>
    <property type="project" value="TreeGrafter"/>
</dbReference>
<keyword evidence="4 8" id="KW-0547">Nucleotide-binding</keyword>
<comment type="cofactor">
    <cofactor evidence="8">
        <name>Mg(2+)</name>
        <dbReference type="ChEBI" id="CHEBI:18420"/>
    </cofactor>
</comment>
<dbReference type="EC" id="6.3.3.3" evidence="8"/>
<organism evidence="9 10">
    <name type="scientific">Inhella inkyongensis</name>
    <dbReference type="NCBI Taxonomy" id="392593"/>
    <lineage>
        <taxon>Bacteria</taxon>
        <taxon>Pseudomonadati</taxon>
        <taxon>Pseudomonadota</taxon>
        <taxon>Betaproteobacteria</taxon>
        <taxon>Burkholderiales</taxon>
        <taxon>Sphaerotilaceae</taxon>
        <taxon>Inhella</taxon>
    </lineage>
</organism>
<evidence type="ECO:0000256" key="6">
    <source>
        <dbReference type="ARBA" id="ARBA00022840"/>
    </source>
</evidence>
<keyword evidence="2 8" id="KW-0436">Ligase</keyword>
<feature type="binding site" evidence="8">
    <location>
        <position position="55"/>
    </location>
    <ligand>
        <name>Mg(2+)</name>
        <dbReference type="ChEBI" id="CHEBI:18420"/>
    </ligand>
</feature>
<keyword evidence="3 8" id="KW-0479">Metal-binding</keyword>
<comment type="caution">
    <text evidence="9">The sequence shown here is derived from an EMBL/GenBank/DDBJ whole genome shotgun (WGS) entry which is preliminary data.</text>
</comment>
<feature type="binding site" evidence="8">
    <location>
        <position position="17"/>
    </location>
    <ligand>
        <name>Mg(2+)</name>
        <dbReference type="ChEBI" id="CHEBI:18420"/>
    </ligand>
</feature>
<dbReference type="PANTHER" id="PTHR43210">
    <property type="entry name" value="DETHIOBIOTIN SYNTHETASE"/>
    <property type="match status" value="1"/>
</dbReference>
<comment type="similarity">
    <text evidence="8">Belongs to the dethiobiotin synthetase family.</text>
</comment>
<feature type="binding site" evidence="8">
    <location>
        <begin position="13"/>
        <end position="18"/>
    </location>
    <ligand>
        <name>ATP</name>
        <dbReference type="ChEBI" id="CHEBI:30616"/>
    </ligand>
</feature>
<evidence type="ECO:0000256" key="4">
    <source>
        <dbReference type="ARBA" id="ARBA00022741"/>
    </source>
</evidence>
<dbReference type="EMBL" id="JACHHO010000001">
    <property type="protein sequence ID" value="MBB5203216.1"/>
    <property type="molecule type" value="Genomic_DNA"/>
</dbReference>
<dbReference type="GO" id="GO:0004141">
    <property type="term" value="F:dethiobiotin synthase activity"/>
    <property type="evidence" value="ECO:0007669"/>
    <property type="project" value="UniProtKB-UniRule"/>
</dbReference>
<protein>
    <recommendedName>
        <fullName evidence="8">ATP-dependent dethiobiotin synthetase BioD</fullName>
        <ecNumber evidence="8">6.3.3.3</ecNumber>
    </recommendedName>
    <alternativeName>
        <fullName evidence="8">DTB synthetase</fullName>
        <shortName evidence="8">DTBS</shortName>
    </alternativeName>
    <alternativeName>
        <fullName evidence="8">Dethiobiotin synthase</fullName>
    </alternativeName>
</protein>